<evidence type="ECO:0000256" key="2">
    <source>
        <dbReference type="ARBA" id="ARBA00022692"/>
    </source>
</evidence>
<evidence type="ECO:0000256" key="3">
    <source>
        <dbReference type="ARBA" id="ARBA00022989"/>
    </source>
</evidence>
<feature type="transmembrane region" description="Helical" evidence="5">
    <location>
        <begin position="20"/>
        <end position="46"/>
    </location>
</feature>
<proteinExistence type="predicted"/>
<protein>
    <submittedName>
        <fullName evidence="7">Fatty acid hydroxylase</fullName>
    </submittedName>
</protein>
<dbReference type="GO" id="GO:0016020">
    <property type="term" value="C:membrane"/>
    <property type="evidence" value="ECO:0007669"/>
    <property type="project" value="UniProtKB-SubCell"/>
</dbReference>
<evidence type="ECO:0000256" key="1">
    <source>
        <dbReference type="ARBA" id="ARBA00004370"/>
    </source>
</evidence>
<comment type="subcellular location">
    <subcellularLocation>
        <location evidence="1">Membrane</location>
    </subcellularLocation>
</comment>
<name>A0A166B592_9AGAM</name>
<keyword evidence="4 5" id="KW-0472">Membrane</keyword>
<dbReference type="PANTHER" id="PTHR11863">
    <property type="entry name" value="STEROL DESATURASE"/>
    <property type="match status" value="1"/>
</dbReference>
<dbReference type="GO" id="GO:0008610">
    <property type="term" value="P:lipid biosynthetic process"/>
    <property type="evidence" value="ECO:0007669"/>
    <property type="project" value="InterPro"/>
</dbReference>
<dbReference type="AlphaFoldDB" id="A0A166B592"/>
<evidence type="ECO:0000256" key="4">
    <source>
        <dbReference type="ARBA" id="ARBA00023136"/>
    </source>
</evidence>
<dbReference type="GO" id="GO:0005506">
    <property type="term" value="F:iron ion binding"/>
    <property type="evidence" value="ECO:0007669"/>
    <property type="project" value="InterPro"/>
</dbReference>
<evidence type="ECO:0000259" key="6">
    <source>
        <dbReference type="Pfam" id="PF04116"/>
    </source>
</evidence>
<dbReference type="InterPro" id="IPR050307">
    <property type="entry name" value="Sterol_Desaturase_Related"/>
</dbReference>
<dbReference type="STRING" id="436010.A0A166B592"/>
<reference evidence="7 8" key="1">
    <citation type="journal article" date="2016" name="Mol. Biol. Evol.">
        <title>Comparative Genomics of Early-Diverging Mushroom-Forming Fungi Provides Insights into the Origins of Lignocellulose Decay Capabilities.</title>
        <authorList>
            <person name="Nagy L.G."/>
            <person name="Riley R."/>
            <person name="Tritt A."/>
            <person name="Adam C."/>
            <person name="Daum C."/>
            <person name="Floudas D."/>
            <person name="Sun H."/>
            <person name="Yadav J.S."/>
            <person name="Pangilinan J."/>
            <person name="Larsson K.H."/>
            <person name="Matsuura K."/>
            <person name="Barry K."/>
            <person name="Labutti K."/>
            <person name="Kuo R."/>
            <person name="Ohm R.A."/>
            <person name="Bhattacharya S.S."/>
            <person name="Shirouzu T."/>
            <person name="Yoshinaga Y."/>
            <person name="Martin F.M."/>
            <person name="Grigoriev I.V."/>
            <person name="Hibbett D.S."/>
        </authorList>
    </citation>
    <scope>NUCLEOTIDE SEQUENCE [LARGE SCALE GENOMIC DNA]</scope>
    <source>
        <strain evidence="7 8">CBS 109695</strain>
    </source>
</reference>
<keyword evidence="3 5" id="KW-1133">Transmembrane helix</keyword>
<keyword evidence="2 5" id="KW-0812">Transmembrane</keyword>
<dbReference type="Pfam" id="PF04116">
    <property type="entry name" value="FA_hydroxylase"/>
    <property type="match status" value="1"/>
</dbReference>
<gene>
    <name evidence="7" type="ORF">FIBSPDRAFT_870341</name>
</gene>
<dbReference type="EMBL" id="KV417649">
    <property type="protein sequence ID" value="KZP12290.1"/>
    <property type="molecule type" value="Genomic_DNA"/>
</dbReference>
<feature type="domain" description="Fatty acid hydroxylase" evidence="6">
    <location>
        <begin position="118"/>
        <end position="240"/>
    </location>
</feature>
<keyword evidence="8" id="KW-1185">Reference proteome</keyword>
<dbReference type="GO" id="GO:0016491">
    <property type="term" value="F:oxidoreductase activity"/>
    <property type="evidence" value="ECO:0007669"/>
    <property type="project" value="InterPro"/>
</dbReference>
<evidence type="ECO:0000256" key="5">
    <source>
        <dbReference type="SAM" id="Phobius"/>
    </source>
</evidence>
<accession>A0A166B592</accession>
<dbReference type="InterPro" id="IPR006694">
    <property type="entry name" value="Fatty_acid_hydroxylase"/>
</dbReference>
<evidence type="ECO:0000313" key="8">
    <source>
        <dbReference type="Proteomes" id="UP000076532"/>
    </source>
</evidence>
<organism evidence="7 8">
    <name type="scientific">Athelia psychrophila</name>
    <dbReference type="NCBI Taxonomy" id="1759441"/>
    <lineage>
        <taxon>Eukaryota</taxon>
        <taxon>Fungi</taxon>
        <taxon>Dikarya</taxon>
        <taxon>Basidiomycota</taxon>
        <taxon>Agaricomycotina</taxon>
        <taxon>Agaricomycetes</taxon>
        <taxon>Agaricomycetidae</taxon>
        <taxon>Atheliales</taxon>
        <taxon>Atheliaceae</taxon>
        <taxon>Athelia</taxon>
    </lineage>
</organism>
<evidence type="ECO:0000313" key="7">
    <source>
        <dbReference type="EMBL" id="KZP12290.1"/>
    </source>
</evidence>
<dbReference type="Proteomes" id="UP000076532">
    <property type="component" value="Unassembled WGS sequence"/>
</dbReference>
<sequence>MSLTAAWNHLLVTYSTQKIQFYSAALIQTICFWGLSAIYISLPYLAPEFSARHKLQKEEKQPTKQELWECFKVAARNTAFIWLLQAAHLYRSYKRGIPSPFRFEAEFPSAAELICHICIATIIRDIMFYYAHRLLHTKTLYPIFHKKHHRFTAPVAIAAQYTTFTEHLVANAIPIILPCAIMRSHIITWMLFLAKELVSTATTHSGYDFMNGWARFHDLHHENFNVAFGTVGLMDWIHQTDGKVLQQKKREQEKSQ</sequence>
<dbReference type="OrthoDB" id="408954at2759"/>